<name>A0A1I7XHV1_HETBA</name>
<dbReference type="AlphaFoldDB" id="A0A1I7XHV1"/>
<dbReference type="WBParaSite" id="Hba_04836">
    <property type="protein sequence ID" value="Hba_04836"/>
    <property type="gene ID" value="Hba_04836"/>
</dbReference>
<evidence type="ECO:0000313" key="3">
    <source>
        <dbReference type="WBParaSite" id="Hba_17070"/>
    </source>
</evidence>
<protein>
    <submittedName>
        <fullName evidence="2 3">Ovule protein</fullName>
    </submittedName>
</protein>
<organism evidence="1 3">
    <name type="scientific">Heterorhabditis bacteriophora</name>
    <name type="common">Entomopathogenic nematode worm</name>
    <dbReference type="NCBI Taxonomy" id="37862"/>
    <lineage>
        <taxon>Eukaryota</taxon>
        <taxon>Metazoa</taxon>
        <taxon>Ecdysozoa</taxon>
        <taxon>Nematoda</taxon>
        <taxon>Chromadorea</taxon>
        <taxon>Rhabditida</taxon>
        <taxon>Rhabditina</taxon>
        <taxon>Rhabditomorpha</taxon>
        <taxon>Strongyloidea</taxon>
        <taxon>Heterorhabditidae</taxon>
        <taxon>Heterorhabditis</taxon>
    </lineage>
</organism>
<accession>A0A1I7XHV1</accession>
<dbReference type="WBParaSite" id="Hba_17070">
    <property type="protein sequence ID" value="Hba_17070"/>
    <property type="gene ID" value="Hba_17070"/>
</dbReference>
<proteinExistence type="predicted"/>
<reference evidence="2 3" key="1">
    <citation type="submission" date="2016-11" db="UniProtKB">
        <authorList>
            <consortium name="WormBaseParasite"/>
        </authorList>
    </citation>
    <scope>IDENTIFICATION</scope>
</reference>
<dbReference type="Proteomes" id="UP000095283">
    <property type="component" value="Unplaced"/>
</dbReference>
<evidence type="ECO:0000313" key="2">
    <source>
        <dbReference type="WBParaSite" id="Hba_04836"/>
    </source>
</evidence>
<evidence type="ECO:0000313" key="1">
    <source>
        <dbReference type="Proteomes" id="UP000095283"/>
    </source>
</evidence>
<sequence length="65" mass="7601">MFIQVSSSLTNSYFGWQLLRSFPWDEFDNKKDREMESVSWCPNGTDPALLLPLRMTDTTRPSENL</sequence>
<keyword evidence="1" id="KW-1185">Reference proteome</keyword>